<dbReference type="SUPFAM" id="SSF53850">
    <property type="entry name" value="Periplasmic binding protein-like II"/>
    <property type="match status" value="1"/>
</dbReference>
<organism evidence="2">
    <name type="scientific">Castor canadensis</name>
    <name type="common">American beaver</name>
    <dbReference type="NCBI Taxonomy" id="51338"/>
    <lineage>
        <taxon>Eukaryota</taxon>
        <taxon>Metazoa</taxon>
        <taxon>Chordata</taxon>
        <taxon>Craniata</taxon>
        <taxon>Vertebrata</taxon>
        <taxon>Euteleostomi</taxon>
        <taxon>Mammalia</taxon>
        <taxon>Eutheria</taxon>
        <taxon>Euarchontoglires</taxon>
        <taxon>Glires</taxon>
        <taxon>Rodentia</taxon>
        <taxon>Castorimorpha</taxon>
        <taxon>Castoridae</taxon>
        <taxon>Castor</taxon>
    </lineage>
</organism>
<dbReference type="Gene3D" id="3.40.190.10">
    <property type="entry name" value="Periplasmic binding protein-like II"/>
    <property type="match status" value="1"/>
</dbReference>
<evidence type="ECO:0000313" key="2">
    <source>
        <dbReference type="Ensembl" id="ENSCCNP00000020908.1"/>
    </source>
</evidence>
<dbReference type="AlphaFoldDB" id="A0A8C0X2M6"/>
<evidence type="ECO:0000259" key="1">
    <source>
        <dbReference type="PROSITE" id="PS51408"/>
    </source>
</evidence>
<gene>
    <name evidence="2" type="primary">Ltf</name>
</gene>
<dbReference type="InterPro" id="IPR001156">
    <property type="entry name" value="Transferrin-like_dom"/>
</dbReference>
<reference evidence="2" key="1">
    <citation type="submission" date="2023-09" db="UniProtKB">
        <authorList>
            <consortium name="Ensembl"/>
        </authorList>
    </citation>
    <scope>IDENTIFICATION</scope>
</reference>
<proteinExistence type="predicted"/>
<name>A0A8C0X2M6_CASCN</name>
<dbReference type="Ensembl" id="ENSCCNT00000026961.1">
    <property type="protein sequence ID" value="ENSCCNP00000020908.1"/>
    <property type="gene ID" value="ENSCCNG00000020780.1"/>
</dbReference>
<dbReference type="Pfam" id="PF00405">
    <property type="entry name" value="Transferrin"/>
    <property type="match status" value="1"/>
</dbReference>
<sequence length="96" mass="10657">MSKIGGLPLSCIKRKSFRQCMQAIATNKADAMTLGVDLLLEAGQLPYRLRPIAAEVYGTKAQPQTQFYAVVVAKNSSSVWKKWKQVSARFLSVPLR</sequence>
<accession>A0A8C0X2M6</accession>
<protein>
    <recommendedName>
        <fullName evidence="1">Transferrin-like domain-containing protein</fullName>
    </recommendedName>
</protein>
<feature type="domain" description="Transferrin-like" evidence="1">
    <location>
        <begin position="1"/>
        <end position="96"/>
    </location>
</feature>
<dbReference type="PRINTS" id="PR00422">
    <property type="entry name" value="TRANSFERRIN"/>
</dbReference>
<dbReference type="PROSITE" id="PS51408">
    <property type="entry name" value="TRANSFERRIN_LIKE_4"/>
    <property type="match status" value="1"/>
</dbReference>